<dbReference type="AlphaFoldDB" id="H9ULJ7"/>
<organism evidence="1 2">
    <name type="scientific">Spirochaeta africana (strain ATCC 700263 / DSM 8902 / Z-7692)</name>
    <dbReference type="NCBI Taxonomy" id="889378"/>
    <lineage>
        <taxon>Bacteria</taxon>
        <taxon>Pseudomonadati</taxon>
        <taxon>Spirochaetota</taxon>
        <taxon>Spirochaetia</taxon>
        <taxon>Spirochaetales</taxon>
        <taxon>Spirochaetaceae</taxon>
        <taxon>Spirochaeta</taxon>
    </lineage>
</organism>
<dbReference type="Proteomes" id="UP000007383">
    <property type="component" value="Chromosome"/>
</dbReference>
<evidence type="ECO:0000313" key="1">
    <source>
        <dbReference type="EMBL" id="AFG38390.1"/>
    </source>
</evidence>
<sequence>MWFLFSRSVPYREIAYTVSSDYRAEASGPIQTLLRVADLSENDFYDEIRNEYIYDVQFHSGNSSADRIIEGMQRKHNTGNFAYHPDSFRFIGEHLSFAIRPAHGFVLERLIGDSDYLGQDARLARWARNEPERFWLFSYFGADILFVNHQETWKIVFTRNAANFQ</sequence>
<protein>
    <submittedName>
        <fullName evidence="1">Uncharacterized protein</fullName>
    </submittedName>
</protein>
<accession>H9ULJ7</accession>
<proteinExistence type="predicted"/>
<dbReference type="HOGENOM" id="CLU_1609749_0_0_12"/>
<gene>
    <name evidence="1" type="ordered locus">Spiaf_2358</name>
</gene>
<dbReference type="EMBL" id="CP003282">
    <property type="protein sequence ID" value="AFG38390.1"/>
    <property type="molecule type" value="Genomic_DNA"/>
</dbReference>
<evidence type="ECO:0000313" key="2">
    <source>
        <dbReference type="Proteomes" id="UP000007383"/>
    </source>
</evidence>
<reference evidence="2" key="1">
    <citation type="journal article" date="2013" name="Stand. Genomic Sci.">
        <title>Complete genome sequence of the halophilic bacterium Spirochaeta africana type strain (Z-7692(T)) from the alkaline Lake Magadi in the East African Rift.</title>
        <authorList>
            <person name="Liolos K."/>
            <person name="Abt B."/>
            <person name="Scheuner C."/>
            <person name="Teshima H."/>
            <person name="Held B."/>
            <person name="Lapidus A."/>
            <person name="Nolan M."/>
            <person name="Lucas S."/>
            <person name="Deshpande S."/>
            <person name="Cheng J.F."/>
            <person name="Tapia R."/>
            <person name="Goodwin L.A."/>
            <person name="Pitluck S."/>
            <person name="Pagani I."/>
            <person name="Ivanova N."/>
            <person name="Mavromatis K."/>
            <person name="Mikhailova N."/>
            <person name="Huntemann M."/>
            <person name="Pati A."/>
            <person name="Chen A."/>
            <person name="Palaniappan K."/>
            <person name="Land M."/>
            <person name="Rohde M."/>
            <person name="Tindall B.J."/>
            <person name="Detter J.C."/>
            <person name="Goker M."/>
            <person name="Bristow J."/>
            <person name="Eisen J.A."/>
            <person name="Markowitz V."/>
            <person name="Hugenholtz P."/>
            <person name="Woyke T."/>
            <person name="Klenk H.P."/>
            <person name="Kyrpides N.C."/>
        </authorList>
    </citation>
    <scope>NUCLEOTIDE SEQUENCE</scope>
    <source>
        <strain evidence="2">ATCC 700263 / DSM 8902 / Z-7692</strain>
    </source>
</reference>
<dbReference type="STRING" id="889378.Spiaf_2358"/>
<keyword evidence="2" id="KW-1185">Reference proteome</keyword>
<dbReference type="PATRIC" id="fig|889378.3.peg.2332"/>
<name>H9ULJ7_SPIAZ</name>
<dbReference type="KEGG" id="sfc:Spiaf_2358"/>